<dbReference type="EMBL" id="JAVIJP010000025">
    <property type="protein sequence ID" value="KAL3637542.1"/>
    <property type="molecule type" value="Genomic_DNA"/>
</dbReference>
<organism evidence="3 4">
    <name type="scientific">Castilleja foliolosa</name>
    <dbReference type="NCBI Taxonomy" id="1961234"/>
    <lineage>
        <taxon>Eukaryota</taxon>
        <taxon>Viridiplantae</taxon>
        <taxon>Streptophyta</taxon>
        <taxon>Embryophyta</taxon>
        <taxon>Tracheophyta</taxon>
        <taxon>Spermatophyta</taxon>
        <taxon>Magnoliopsida</taxon>
        <taxon>eudicotyledons</taxon>
        <taxon>Gunneridae</taxon>
        <taxon>Pentapetalae</taxon>
        <taxon>asterids</taxon>
        <taxon>lamiids</taxon>
        <taxon>Lamiales</taxon>
        <taxon>Orobanchaceae</taxon>
        <taxon>Pedicularideae</taxon>
        <taxon>Castillejinae</taxon>
        <taxon>Castilleja</taxon>
    </lineage>
</organism>
<dbReference type="AlphaFoldDB" id="A0ABD3D6C6"/>
<dbReference type="PANTHER" id="PTHR31286">
    <property type="entry name" value="GLYCINE-RICH CELL WALL STRUCTURAL PROTEIN 1.8-LIKE"/>
    <property type="match status" value="1"/>
</dbReference>
<accession>A0ABD3D6C6</accession>
<gene>
    <name evidence="3" type="ORF">CASFOL_018710</name>
</gene>
<reference evidence="4" key="1">
    <citation type="journal article" date="2024" name="IScience">
        <title>Strigolactones Initiate the Formation of Haustorium-like Structures in Castilleja.</title>
        <authorList>
            <person name="Buerger M."/>
            <person name="Peterson D."/>
            <person name="Chory J."/>
        </authorList>
    </citation>
    <scope>NUCLEOTIDE SEQUENCE [LARGE SCALE GENOMIC DNA]</scope>
</reference>
<name>A0ABD3D6C6_9LAMI</name>
<sequence>MADDPPPLQKPDTARRTLAQIVKGDRGSDAPNQGSRGSAPMGSGSSWFKLRPVASPIRTAVYIDNTQACIISPLEIEEAAKQLEHALILKFTAGRPSLFDIRNHILQSWKLSAEPVVSLIDARHILVITATEKDRITIQSQDSKRMLSSLFRVFRWHKDFDFTKDSPRIPVWVSFLRLPLVFMNPGFLEKAGNILGKTLRIDDKTICMTNVMRARVCVELDVSKQLKSQIFVGESKDHGFWQPIEYEGNNAFCSNCGLLGHVNAICRKMVNKKEDKGPKGDFKLLQRNAALGEGMNKVNQEVNPTVQVGAVQQEKENTVSTDISPIITVPSKPTDQQHTDTTPLDKIIEPPYITIQKKDKGKKVALPSVKLDHPQTSTANRFAALQEIDNPVMQDNQVNDKGISENTLQLIAIQDKIKELENFTIIQPDFKSGSGEDVSYHSEGFEGIPLGVPESLSAPSEEDRDDRDYRGRNKRRLTKVGRRKGLRNNKGGGG</sequence>
<dbReference type="Pfam" id="PF14111">
    <property type="entry name" value="DUF4283"/>
    <property type="match status" value="1"/>
</dbReference>
<proteinExistence type="predicted"/>
<evidence type="ECO:0000259" key="2">
    <source>
        <dbReference type="Pfam" id="PF14111"/>
    </source>
</evidence>
<evidence type="ECO:0000313" key="4">
    <source>
        <dbReference type="Proteomes" id="UP001632038"/>
    </source>
</evidence>
<protein>
    <recommendedName>
        <fullName evidence="2">DUF4283 domain-containing protein</fullName>
    </recommendedName>
</protein>
<dbReference type="InterPro" id="IPR025558">
    <property type="entry name" value="DUF4283"/>
</dbReference>
<evidence type="ECO:0000256" key="1">
    <source>
        <dbReference type="SAM" id="MobiDB-lite"/>
    </source>
</evidence>
<dbReference type="PANTHER" id="PTHR31286:SF99">
    <property type="entry name" value="DUF4283 DOMAIN-CONTAINING PROTEIN"/>
    <property type="match status" value="1"/>
</dbReference>
<evidence type="ECO:0000313" key="3">
    <source>
        <dbReference type="EMBL" id="KAL3637542.1"/>
    </source>
</evidence>
<feature type="domain" description="DUF4283" evidence="2">
    <location>
        <begin position="80"/>
        <end position="163"/>
    </location>
</feature>
<dbReference type="Proteomes" id="UP001632038">
    <property type="component" value="Unassembled WGS sequence"/>
</dbReference>
<feature type="region of interest" description="Disordered" evidence="1">
    <location>
        <begin position="431"/>
        <end position="494"/>
    </location>
</feature>
<dbReference type="InterPro" id="IPR040256">
    <property type="entry name" value="At4g02000-like"/>
</dbReference>
<feature type="compositionally biased region" description="Basic residues" evidence="1">
    <location>
        <begin position="472"/>
        <end position="487"/>
    </location>
</feature>
<keyword evidence="4" id="KW-1185">Reference proteome</keyword>
<feature type="region of interest" description="Disordered" evidence="1">
    <location>
        <begin position="1"/>
        <end position="43"/>
    </location>
</feature>
<comment type="caution">
    <text evidence="3">The sequence shown here is derived from an EMBL/GenBank/DDBJ whole genome shotgun (WGS) entry which is preliminary data.</text>
</comment>